<keyword evidence="5" id="KW-1185">Reference proteome</keyword>
<evidence type="ECO:0008006" key="6">
    <source>
        <dbReference type="Google" id="ProtNLM"/>
    </source>
</evidence>
<evidence type="ECO:0000313" key="5">
    <source>
        <dbReference type="Proteomes" id="UP000078454"/>
    </source>
</evidence>
<dbReference type="PANTHER" id="PTHR43649:SF33">
    <property type="entry name" value="POLYGALACTURONAN_RHAMNOGALACTURONAN-BINDING PROTEIN YTCQ"/>
    <property type="match status" value="1"/>
</dbReference>
<gene>
    <name evidence="4" type="ORF">A8708_28875</name>
</gene>
<dbReference type="InterPro" id="IPR050490">
    <property type="entry name" value="Bact_solute-bd_prot1"/>
</dbReference>
<feature type="compositionally biased region" description="Low complexity" evidence="2">
    <location>
        <begin position="33"/>
        <end position="55"/>
    </location>
</feature>
<feature type="signal peptide" evidence="3">
    <location>
        <begin position="1"/>
        <end position="24"/>
    </location>
</feature>
<dbReference type="Proteomes" id="UP000078454">
    <property type="component" value="Unassembled WGS sequence"/>
</dbReference>
<proteinExistence type="predicted"/>
<keyword evidence="1 3" id="KW-0732">Signal</keyword>
<dbReference type="Gene3D" id="3.40.190.10">
    <property type="entry name" value="Periplasmic binding protein-like II"/>
    <property type="match status" value="2"/>
</dbReference>
<protein>
    <recommendedName>
        <fullName evidence="6">ABC transporter substrate-binding protein</fullName>
    </recommendedName>
</protein>
<dbReference type="PROSITE" id="PS51257">
    <property type="entry name" value="PROKAR_LIPOPROTEIN"/>
    <property type="match status" value="1"/>
</dbReference>
<feature type="region of interest" description="Disordered" evidence="2">
    <location>
        <begin position="33"/>
        <end position="58"/>
    </location>
</feature>
<evidence type="ECO:0000256" key="1">
    <source>
        <dbReference type="ARBA" id="ARBA00022729"/>
    </source>
</evidence>
<evidence type="ECO:0000313" key="4">
    <source>
        <dbReference type="EMBL" id="OAS18024.1"/>
    </source>
</evidence>
<dbReference type="CDD" id="cd13580">
    <property type="entry name" value="PBP2_AlgQ_like_1"/>
    <property type="match status" value="1"/>
</dbReference>
<comment type="caution">
    <text evidence="4">The sequence shown here is derived from an EMBL/GenBank/DDBJ whole genome shotgun (WGS) entry which is preliminary data.</text>
</comment>
<dbReference type="EMBL" id="LYPB01000069">
    <property type="protein sequence ID" value="OAS18024.1"/>
    <property type="molecule type" value="Genomic_DNA"/>
</dbReference>
<evidence type="ECO:0000256" key="3">
    <source>
        <dbReference type="SAM" id="SignalP"/>
    </source>
</evidence>
<dbReference type="PANTHER" id="PTHR43649">
    <property type="entry name" value="ARABINOSE-BINDING PROTEIN-RELATED"/>
    <property type="match status" value="1"/>
</dbReference>
<dbReference type="AlphaFoldDB" id="A0A198A980"/>
<dbReference type="SUPFAM" id="SSF53850">
    <property type="entry name" value="Periplasmic binding protein-like II"/>
    <property type="match status" value="1"/>
</dbReference>
<dbReference type="STRING" id="1850517.A8708_28875"/>
<feature type="chain" id="PRO_5039668899" description="ABC transporter substrate-binding protein" evidence="3">
    <location>
        <begin position="25"/>
        <end position="563"/>
    </location>
</feature>
<accession>A0A198A980</accession>
<organism evidence="4 5">
    <name type="scientific">Paenibacillus oryzisoli</name>
    <dbReference type="NCBI Taxonomy" id="1850517"/>
    <lineage>
        <taxon>Bacteria</taxon>
        <taxon>Bacillati</taxon>
        <taxon>Bacillota</taxon>
        <taxon>Bacilli</taxon>
        <taxon>Bacillales</taxon>
        <taxon>Paenibacillaceae</taxon>
        <taxon>Paenibacillus</taxon>
    </lineage>
</organism>
<sequence length="563" mass="62638">MGEQTVKKSLLVLSTVILSAGIMAACGEKKDSATNSATPAATASATTPATSADPNAKYDPPLKVSIDFQINDAMAKDFKEADWPNNPWNKDYRDKYGIDLNATWFCSGTDLCSQKKSVAIASGNIPDIMTVNIEQLALLSKTNLIRTDLKDVYDKYASKLTKDTVGESGQAPWDSATFGGKVLAIPQVDSSIDTASFLWMRQDWLDKLQLKVPKTLDELYNVMKAFKEKDPDGNGKSDTYGLMLNKDFLDPGVGEALGIFNGFQAYPRIWLKDSSGKLAYGSVQPQMKEALVYLNKLYKEGLIEADFGAKDSAKATELAASGRVGIEYGAMWNAMYPLQQTKDNFKDSNWLSYGLVSNNSQPAKPQIKLNVRGYYVVNKNFKNPEALVKLLNYFVEVNRGPDVQLYDKFFGPKGPGQHPTIFQEWAAKKNLSAHLNVTNAMKSGDAAKLNSEEKTYYDNIKKYQGGDNTQAQFEKVFGETGSFRIMNEYDKNNLFLLDNFYGSPTDTMKSRMDTIKKTEMEFFTKVIMGAESIDHFDAFVENLNKLGLTQITKEVNDWDAAKK</sequence>
<evidence type="ECO:0000256" key="2">
    <source>
        <dbReference type="SAM" id="MobiDB-lite"/>
    </source>
</evidence>
<reference evidence="4 5" key="1">
    <citation type="submission" date="2016-05" db="EMBL/GenBank/DDBJ databases">
        <title>Paenibacillus sp. 1ZS3-15 nov., isolated from the rhizosphere soil.</title>
        <authorList>
            <person name="Zhang X.X."/>
            <person name="Zhang J."/>
        </authorList>
    </citation>
    <scope>NUCLEOTIDE SEQUENCE [LARGE SCALE GENOMIC DNA]</scope>
    <source>
        <strain evidence="4 5">1ZS3-15</strain>
    </source>
</reference>
<name>A0A198A980_9BACL</name>